<dbReference type="EMBL" id="JABJNZ010000051">
    <property type="protein sequence ID" value="MBT4870678.1"/>
    <property type="molecule type" value="Genomic_DNA"/>
</dbReference>
<dbReference type="InterPro" id="IPR025420">
    <property type="entry name" value="DUF4143"/>
</dbReference>
<gene>
    <name evidence="3" type="ORF">HON47_03835</name>
</gene>
<dbReference type="Pfam" id="PF13635">
    <property type="entry name" value="DUF4143"/>
    <property type="match status" value="1"/>
</dbReference>
<dbReference type="SUPFAM" id="SSF52540">
    <property type="entry name" value="P-loop containing nucleoside triphosphate hydrolases"/>
    <property type="match status" value="1"/>
</dbReference>
<dbReference type="Pfam" id="PF13173">
    <property type="entry name" value="AAA_14"/>
    <property type="match status" value="1"/>
</dbReference>
<feature type="domain" description="DUF4143" evidence="2">
    <location>
        <begin position="209"/>
        <end position="354"/>
    </location>
</feature>
<keyword evidence="3" id="KW-0067">ATP-binding</keyword>
<name>A0A8T5GG35_9ARCH</name>
<protein>
    <submittedName>
        <fullName evidence="3">ATP-binding protein</fullName>
    </submittedName>
</protein>
<evidence type="ECO:0000313" key="4">
    <source>
        <dbReference type="Proteomes" id="UP000722459"/>
    </source>
</evidence>
<evidence type="ECO:0000259" key="2">
    <source>
        <dbReference type="Pfam" id="PF13635"/>
    </source>
</evidence>
<dbReference type="InterPro" id="IPR041682">
    <property type="entry name" value="AAA_14"/>
</dbReference>
<dbReference type="PANTHER" id="PTHR43566:SF1">
    <property type="entry name" value="AAA+ ATPASE DOMAIN-CONTAINING PROTEIN"/>
    <property type="match status" value="1"/>
</dbReference>
<sequence length="404" mass="47236">MVFIQRELESEINKYITDTEIIAVVGSRQCGKTTLVNKIFERLENNGKKTSKVSFDNMQVLMLFEEDVESFIEKYIIGFDFLFIDEIQYSKDSGKKLKYIYDSQKIKLFISGSSASEISIQSIKYLVGRIHLFNLYPFSFKEYLRAKDEKLMRIYEKGNYKNTITKELNKHLIEFNTYGGYPKVVLLKDKEKKEKTLLDIYNIFLLKEVKELLGLSSDYKLINLIKALSLQMGNIINYNELSNITGFSFVDLKKYLNVLEKTFICKQIRPFFKNKRVELVKSPKIYFFDLGFRNACINNFTKERSDIGAIYENFIFSELQKRNLETKYWQSKSGAEVDFVVEKNNDLTAIEVKTNLIKPISTKAIQSFIHKYSPTKVLVLSKEFETKIKSIQYAPHTKLNKCVP</sequence>
<dbReference type="GO" id="GO:0005524">
    <property type="term" value="F:ATP binding"/>
    <property type="evidence" value="ECO:0007669"/>
    <property type="project" value="UniProtKB-KW"/>
</dbReference>
<reference evidence="3" key="1">
    <citation type="journal article" date="2021" name="ISME J.">
        <title>Mercury methylation by metabolically versatile and cosmopolitan marine bacteria.</title>
        <authorList>
            <person name="Lin H."/>
            <person name="Ascher D.B."/>
            <person name="Myung Y."/>
            <person name="Lamborg C.H."/>
            <person name="Hallam S.J."/>
            <person name="Gionfriddo C.M."/>
            <person name="Holt K.E."/>
            <person name="Moreau J.W."/>
        </authorList>
    </citation>
    <scope>NUCLEOTIDE SEQUENCE</scope>
    <source>
        <strain evidence="3">SI075_bin30</strain>
    </source>
</reference>
<accession>A0A8T5GG35</accession>
<dbReference type="Proteomes" id="UP000722459">
    <property type="component" value="Unassembled WGS sequence"/>
</dbReference>
<evidence type="ECO:0000259" key="1">
    <source>
        <dbReference type="Pfam" id="PF13173"/>
    </source>
</evidence>
<evidence type="ECO:0000313" key="3">
    <source>
        <dbReference type="EMBL" id="MBT4870678.1"/>
    </source>
</evidence>
<organism evidence="3 4">
    <name type="scientific">Candidatus Iainarchaeum sp</name>
    <dbReference type="NCBI Taxonomy" id="3101447"/>
    <lineage>
        <taxon>Archaea</taxon>
        <taxon>Candidatus Iainarchaeota</taxon>
        <taxon>Candidatus Iainarchaeia</taxon>
        <taxon>Candidatus Iainarchaeales</taxon>
        <taxon>Candidatus Iainarchaeaceae</taxon>
        <taxon>Candidatus Iainarchaeum</taxon>
    </lineage>
</organism>
<dbReference type="InterPro" id="IPR011335">
    <property type="entry name" value="Restrct_endonuc-II-like"/>
</dbReference>
<comment type="caution">
    <text evidence="3">The sequence shown here is derived from an EMBL/GenBank/DDBJ whole genome shotgun (WGS) entry which is preliminary data.</text>
</comment>
<dbReference type="PANTHER" id="PTHR43566">
    <property type="entry name" value="CONSERVED PROTEIN"/>
    <property type="match status" value="1"/>
</dbReference>
<keyword evidence="3" id="KW-0547">Nucleotide-binding</keyword>
<feature type="domain" description="AAA" evidence="1">
    <location>
        <begin position="19"/>
        <end position="144"/>
    </location>
</feature>
<dbReference type="InterPro" id="IPR027417">
    <property type="entry name" value="P-loop_NTPase"/>
</dbReference>
<dbReference type="SUPFAM" id="SSF52980">
    <property type="entry name" value="Restriction endonuclease-like"/>
    <property type="match status" value="1"/>
</dbReference>
<proteinExistence type="predicted"/>
<dbReference type="AlphaFoldDB" id="A0A8T5GG35"/>
<dbReference type="Gene3D" id="3.40.50.300">
    <property type="entry name" value="P-loop containing nucleotide triphosphate hydrolases"/>
    <property type="match status" value="1"/>
</dbReference>